<evidence type="ECO:0000313" key="2">
    <source>
        <dbReference type="EMBL" id="MDY3559050.1"/>
    </source>
</evidence>
<dbReference type="Gene3D" id="1.10.10.10">
    <property type="entry name" value="Winged helix-like DNA-binding domain superfamily/Winged helix DNA-binding domain"/>
    <property type="match status" value="1"/>
</dbReference>
<proteinExistence type="predicted"/>
<dbReference type="InterPro" id="IPR036388">
    <property type="entry name" value="WH-like_DNA-bd_sf"/>
</dbReference>
<evidence type="ECO:0000313" key="3">
    <source>
        <dbReference type="Proteomes" id="UP001272242"/>
    </source>
</evidence>
<protein>
    <submittedName>
        <fullName evidence="2">PadR family transcriptional regulator</fullName>
    </submittedName>
</protein>
<dbReference type="InterPro" id="IPR005149">
    <property type="entry name" value="Tscrpt_reg_PadR_N"/>
</dbReference>
<dbReference type="InterPro" id="IPR036390">
    <property type="entry name" value="WH_DNA-bd_sf"/>
</dbReference>
<organism evidence="2 3">
    <name type="scientific">Gemmata algarum</name>
    <dbReference type="NCBI Taxonomy" id="2975278"/>
    <lineage>
        <taxon>Bacteria</taxon>
        <taxon>Pseudomonadati</taxon>
        <taxon>Planctomycetota</taxon>
        <taxon>Planctomycetia</taxon>
        <taxon>Gemmatales</taxon>
        <taxon>Gemmataceae</taxon>
        <taxon>Gemmata</taxon>
    </lineage>
</organism>
<name>A0ABU5EX53_9BACT</name>
<keyword evidence="3" id="KW-1185">Reference proteome</keyword>
<reference evidence="3" key="1">
    <citation type="journal article" date="2023" name="Mar. Drugs">
        <title>Gemmata algarum, a Novel Planctomycete Isolated from an Algal Mat, Displays Antimicrobial Activity.</title>
        <authorList>
            <person name="Kumar G."/>
            <person name="Kallscheuer N."/>
            <person name="Kashif M."/>
            <person name="Ahamad S."/>
            <person name="Jagadeeshwari U."/>
            <person name="Pannikurungottu S."/>
            <person name="Haufschild T."/>
            <person name="Kabuu M."/>
            <person name="Sasikala C."/>
            <person name="Jogler C."/>
            <person name="Ramana C."/>
        </authorList>
    </citation>
    <scope>NUCLEOTIDE SEQUENCE [LARGE SCALE GENOMIC DNA]</scope>
    <source>
        <strain evidence="3">JC673</strain>
    </source>
</reference>
<feature type="domain" description="Transcription regulator PadR N-terminal" evidence="1">
    <location>
        <begin position="22"/>
        <end position="93"/>
    </location>
</feature>
<dbReference type="InterPro" id="IPR052509">
    <property type="entry name" value="Metal_resp_DNA-bind_regulator"/>
</dbReference>
<dbReference type="SUPFAM" id="SSF46785">
    <property type="entry name" value="Winged helix' DNA-binding domain"/>
    <property type="match status" value="1"/>
</dbReference>
<dbReference type="PANTHER" id="PTHR33169:SF14">
    <property type="entry name" value="TRANSCRIPTIONAL REGULATOR RV3488"/>
    <property type="match status" value="1"/>
</dbReference>
<dbReference type="Proteomes" id="UP001272242">
    <property type="component" value="Unassembled WGS sequence"/>
</dbReference>
<dbReference type="RefSeq" id="WP_261187148.1">
    <property type="nucleotide sequence ID" value="NZ_JAXBLV010000077.1"/>
</dbReference>
<dbReference type="EMBL" id="JAXBLV010000077">
    <property type="protein sequence ID" value="MDY3559050.1"/>
    <property type="molecule type" value="Genomic_DNA"/>
</dbReference>
<sequence length="116" mass="12759">MDAGFLANWTTQMRKGLLELCVLATLKGDRVYGYDIVKRLSAVDGLVIGEGTIYPILSRFKKEGLVDATLAESPEGPARKYYRLTAHGQEMLTRMLAAWAEVRTGIDTVTAAEPQP</sequence>
<dbReference type="PANTHER" id="PTHR33169">
    <property type="entry name" value="PADR-FAMILY TRANSCRIPTIONAL REGULATOR"/>
    <property type="match status" value="1"/>
</dbReference>
<accession>A0ABU5EX53</accession>
<comment type="caution">
    <text evidence="2">The sequence shown here is derived from an EMBL/GenBank/DDBJ whole genome shotgun (WGS) entry which is preliminary data.</text>
</comment>
<dbReference type="Pfam" id="PF03551">
    <property type="entry name" value="PadR"/>
    <property type="match status" value="1"/>
</dbReference>
<evidence type="ECO:0000259" key="1">
    <source>
        <dbReference type="Pfam" id="PF03551"/>
    </source>
</evidence>
<gene>
    <name evidence="2" type="ORF">R5W23_006240</name>
</gene>